<keyword evidence="9" id="KW-1185">Reference proteome</keyword>
<feature type="transmembrane region" description="Helical" evidence="7">
    <location>
        <begin position="258"/>
        <end position="279"/>
    </location>
</feature>
<protein>
    <submittedName>
        <fullName evidence="8">Divalent metal cation transporter</fullName>
    </submittedName>
</protein>
<evidence type="ECO:0000256" key="6">
    <source>
        <dbReference type="ARBA" id="ARBA00023136"/>
    </source>
</evidence>
<feature type="transmembrane region" description="Helical" evidence="7">
    <location>
        <begin position="84"/>
        <end position="115"/>
    </location>
</feature>
<feature type="transmembrane region" description="Helical" evidence="7">
    <location>
        <begin position="121"/>
        <end position="140"/>
    </location>
</feature>
<reference evidence="9" key="1">
    <citation type="journal article" date="2019" name="Int. J. Syst. Evol. Microbiol.">
        <title>The Global Catalogue of Microorganisms (GCM) 10K type strain sequencing project: providing services to taxonomists for standard genome sequencing and annotation.</title>
        <authorList>
            <consortium name="The Broad Institute Genomics Platform"/>
            <consortium name="The Broad Institute Genome Sequencing Center for Infectious Disease"/>
            <person name="Wu L."/>
            <person name="Ma J."/>
        </authorList>
    </citation>
    <scope>NUCLEOTIDE SEQUENCE [LARGE SCALE GENOMIC DNA]</scope>
    <source>
        <strain evidence="9">JCM 18283</strain>
    </source>
</reference>
<proteinExistence type="predicted"/>
<comment type="subcellular location">
    <subcellularLocation>
        <location evidence="1">Membrane</location>
        <topology evidence="1">Multi-pass membrane protein</topology>
    </subcellularLocation>
</comment>
<comment type="caution">
    <text evidence="8">The sequence shown here is derived from an EMBL/GenBank/DDBJ whole genome shotgun (WGS) entry which is preliminary data.</text>
</comment>
<gene>
    <name evidence="8" type="ORF">GCM10023313_11830</name>
</gene>
<accession>A0ABP9FPI5</accession>
<dbReference type="PANTHER" id="PTHR11706">
    <property type="entry name" value="SOLUTE CARRIER PROTEIN FAMILY 11 MEMBER"/>
    <property type="match status" value="1"/>
</dbReference>
<sequence length="440" mass="48246">MMWRKVKKFFSALGPGLVTGASDDDPSGIATYSQAGAKYGLATLWTVIITFPLMAAIQEMCARIGLVTSVGLTTTLKKHYPRPVLYLMILFSVPAIILNIGADIASMGAVANLLFPSVAPIWFSLVFTALLLIVIIFLPYAKFVNVLKYLCLVLLLYIIVPFLTRPDWSEVLHHLFLPRITADREQIGMLVAILGTTISPYLFFWQTNMVAEDVKVIRKQVMVNKRMIIVAGNEADPRAREKRVMGLLLQKMGLDVNLGMLLSNVIMFFIILTAGTALFPKGVRNIETVEQAAQALRPVAGDLSYLLFAAGVIGTGALAIPVLGGCLSYIVSEALGWKGDLDKKFDRAKGFYGVIIVALLLGLLINYLGISPVQALLYTALLYGVTSPVIIAIILHLANNKKIMGEHTNSRWSNFLGGITLILMTLSAVLLVYFQFFNRS</sequence>
<organism evidence="8 9">
    <name type="scientific">Mucilaginibacter defluvii</name>
    <dbReference type="NCBI Taxonomy" id="1196019"/>
    <lineage>
        <taxon>Bacteria</taxon>
        <taxon>Pseudomonadati</taxon>
        <taxon>Bacteroidota</taxon>
        <taxon>Sphingobacteriia</taxon>
        <taxon>Sphingobacteriales</taxon>
        <taxon>Sphingobacteriaceae</taxon>
        <taxon>Mucilaginibacter</taxon>
    </lineage>
</organism>
<keyword evidence="6 7" id="KW-0472">Membrane</keyword>
<evidence type="ECO:0000256" key="5">
    <source>
        <dbReference type="ARBA" id="ARBA00022989"/>
    </source>
</evidence>
<keyword evidence="2" id="KW-0813">Transport</keyword>
<evidence type="ECO:0000256" key="2">
    <source>
        <dbReference type="ARBA" id="ARBA00022448"/>
    </source>
</evidence>
<feature type="transmembrane region" description="Helical" evidence="7">
    <location>
        <begin position="186"/>
        <end position="205"/>
    </location>
</feature>
<feature type="transmembrane region" description="Helical" evidence="7">
    <location>
        <begin position="376"/>
        <end position="395"/>
    </location>
</feature>
<feature type="transmembrane region" description="Helical" evidence="7">
    <location>
        <begin position="305"/>
        <end position="330"/>
    </location>
</feature>
<keyword evidence="4" id="KW-0769">Symport</keyword>
<feature type="transmembrane region" description="Helical" evidence="7">
    <location>
        <begin position="351"/>
        <end position="370"/>
    </location>
</feature>
<keyword evidence="3 7" id="KW-0812">Transmembrane</keyword>
<evidence type="ECO:0000313" key="9">
    <source>
        <dbReference type="Proteomes" id="UP001501436"/>
    </source>
</evidence>
<evidence type="ECO:0000256" key="1">
    <source>
        <dbReference type="ARBA" id="ARBA00004141"/>
    </source>
</evidence>
<dbReference type="RefSeq" id="WP_345330027.1">
    <property type="nucleotide sequence ID" value="NZ_BAABJI010000001.1"/>
</dbReference>
<feature type="transmembrane region" description="Helical" evidence="7">
    <location>
        <begin position="147"/>
        <end position="166"/>
    </location>
</feature>
<evidence type="ECO:0000256" key="4">
    <source>
        <dbReference type="ARBA" id="ARBA00022847"/>
    </source>
</evidence>
<name>A0ABP9FPI5_9SPHI</name>
<dbReference type="InterPro" id="IPR001046">
    <property type="entry name" value="NRAMP_fam"/>
</dbReference>
<dbReference type="PANTHER" id="PTHR11706:SF33">
    <property type="entry name" value="NATURAL RESISTANCE-ASSOCIATED MACROPHAGE PROTEIN 2"/>
    <property type="match status" value="1"/>
</dbReference>
<dbReference type="Pfam" id="PF01566">
    <property type="entry name" value="Nramp"/>
    <property type="match status" value="1"/>
</dbReference>
<feature type="transmembrane region" description="Helical" evidence="7">
    <location>
        <begin position="415"/>
        <end position="436"/>
    </location>
</feature>
<dbReference type="Proteomes" id="UP001501436">
    <property type="component" value="Unassembled WGS sequence"/>
</dbReference>
<evidence type="ECO:0000256" key="3">
    <source>
        <dbReference type="ARBA" id="ARBA00022692"/>
    </source>
</evidence>
<keyword evidence="5 7" id="KW-1133">Transmembrane helix</keyword>
<dbReference type="EMBL" id="BAABJI010000001">
    <property type="protein sequence ID" value="GAA4910308.1"/>
    <property type="molecule type" value="Genomic_DNA"/>
</dbReference>
<evidence type="ECO:0000256" key="7">
    <source>
        <dbReference type="SAM" id="Phobius"/>
    </source>
</evidence>
<evidence type="ECO:0000313" key="8">
    <source>
        <dbReference type="EMBL" id="GAA4910308.1"/>
    </source>
</evidence>